<dbReference type="HAMAP" id="MF_00685">
    <property type="entry name" value="GlgB"/>
    <property type="match status" value="1"/>
</dbReference>
<dbReference type="EMBL" id="JANSKA010000001">
    <property type="protein sequence ID" value="MCR9035829.1"/>
    <property type="molecule type" value="Genomic_DNA"/>
</dbReference>
<feature type="compositionally biased region" description="Low complexity" evidence="10">
    <location>
        <begin position="664"/>
        <end position="687"/>
    </location>
</feature>
<comment type="pathway">
    <text evidence="2 9">Glycan biosynthesis; glycogen biosynthesis.</text>
</comment>
<sequence length="740" mass="83593">MQTRDSSLYLSDDDLYLLAKGEWYRSYDKMGAHQAVDENGTEGFHFAVWAPQVKSVHVIGEFNNWDEGANPLAKTKTGDVWQGFVPGVQMGSLYKFVIETNSGKRLYKADPYAFFAEKAPGTASRTYDINGYTWSDEAWLAKRAKEDKLKSPLNIYEVHLGSWRRHGDEPQGDPRPDGTYPGPGDPFPAQRGEFYSYDDLSVELVDYVRTMGYSHIELMPVMEHPFDGSWGYQVTGYFAPTSRYGEPKQFKHFVDACHKAGIGVILDWVPGGFCADEQGLATFNGEMLYENEVHPNWGTHKFDFSRGQVRTFLISNLLYWIDEYHADGIRMDGVTSMLYLNFGVDDPRLKKFNSRGTEEDDDAIAFVRQCNSTVGKYYPDVSMIAEESTAWPLVTYPPVDGGLGFNFKWDMGWMNDTLHYMQTDFPYRPGNHRLLTFSTMYQFNENFVLPLSHDEVVNGKCSLITRMPGDYWCQFAGMRALAFYQMTHAGGKLNFMGNEIAQFIEWRYYEGIQYFLAEQYDTHRHQQQFVAALNAFYNAHPALWQRSYTSDGFEWIDADNAKQSIISFIRRGDNPKDDLVILINFDVNAREDFRLGVPEEGYYEELFNSDAEQFGGSGVVNIGKLETSETPWNGREQTVVLRVPPLGGLILHRTGALRKRRATTTRVKTATTKATAAKKPAAKAKAAAAEKKAPAKPATKKPAAKKTVASKTTTKPAAKAAAEKKPATRRASSTKAPKTK</sequence>
<feature type="domain" description="Glycosyl hydrolase family 13 catalytic" evidence="11">
    <location>
        <begin position="157"/>
        <end position="537"/>
    </location>
</feature>
<feature type="region of interest" description="Disordered" evidence="10">
    <location>
        <begin position="164"/>
        <end position="185"/>
    </location>
</feature>
<evidence type="ECO:0000256" key="1">
    <source>
        <dbReference type="ARBA" id="ARBA00000826"/>
    </source>
</evidence>
<evidence type="ECO:0000256" key="8">
    <source>
        <dbReference type="ARBA" id="ARBA00023277"/>
    </source>
</evidence>
<evidence type="ECO:0000256" key="4">
    <source>
        <dbReference type="ARBA" id="ARBA00022600"/>
    </source>
</evidence>
<dbReference type="InterPro" id="IPR013783">
    <property type="entry name" value="Ig-like_fold"/>
</dbReference>
<dbReference type="CDD" id="cd11322">
    <property type="entry name" value="AmyAc_Glg_BE"/>
    <property type="match status" value="1"/>
</dbReference>
<dbReference type="Proteomes" id="UP001204320">
    <property type="component" value="Unassembled WGS sequence"/>
</dbReference>
<evidence type="ECO:0000256" key="9">
    <source>
        <dbReference type="HAMAP-Rule" id="MF_00685"/>
    </source>
</evidence>
<keyword evidence="5 9" id="KW-0328">Glycosyltransferase</keyword>
<comment type="catalytic activity">
    <reaction evidence="1 9">
        <text>Transfers a segment of a (1-&gt;4)-alpha-D-glucan chain to a primary hydroxy group in a similar glucan chain.</text>
        <dbReference type="EC" id="2.4.1.18"/>
    </reaction>
</comment>
<comment type="function">
    <text evidence="9">Catalyzes the formation of the alpha-1,6-glucosidic linkages in glycogen by scission of a 1,4-alpha-linked oligosaccharide from growing alpha-1,4-glucan chains and the subsequent attachment of the oligosaccharide to the alpha-1,6 position.</text>
</comment>
<dbReference type="SUPFAM" id="SSF51011">
    <property type="entry name" value="Glycosyl hydrolase domain"/>
    <property type="match status" value="1"/>
</dbReference>
<evidence type="ECO:0000313" key="12">
    <source>
        <dbReference type="EMBL" id="MCR9035829.1"/>
    </source>
</evidence>
<gene>
    <name evidence="9 12" type="primary">glgB</name>
    <name evidence="12" type="ORF">NVS32_02520</name>
</gene>
<dbReference type="PANTHER" id="PTHR43651:SF3">
    <property type="entry name" value="1,4-ALPHA-GLUCAN-BRANCHING ENZYME"/>
    <property type="match status" value="1"/>
</dbReference>
<feature type="region of interest" description="Disordered" evidence="10">
    <location>
        <begin position="657"/>
        <end position="740"/>
    </location>
</feature>
<feature type="compositionally biased region" description="Low complexity" evidence="10">
    <location>
        <begin position="705"/>
        <end position="720"/>
    </location>
</feature>
<accession>A0ABT1Z6J9</accession>
<comment type="subunit">
    <text evidence="9">Monomer.</text>
</comment>
<keyword evidence="4 9" id="KW-0321">Glycogen metabolism</keyword>
<dbReference type="RefSeq" id="WP_258498514.1">
    <property type="nucleotide sequence ID" value="NZ_JANSKA010000001.1"/>
</dbReference>
<protein>
    <recommendedName>
        <fullName evidence="9">1,4-alpha-glucan branching enzyme GlgB</fullName>
        <ecNumber evidence="9">2.4.1.18</ecNumber>
    </recommendedName>
    <alternativeName>
        <fullName evidence="9">1,4-alpha-D-glucan:1,4-alpha-D-glucan 6-glucosyl-transferase</fullName>
    </alternativeName>
    <alternativeName>
        <fullName evidence="9">Alpha-(1-&gt;4)-glucan branching enzyme</fullName>
    </alternativeName>
    <alternativeName>
        <fullName evidence="9">Glycogen branching enzyme</fullName>
        <shortName evidence="9">BE</shortName>
    </alternativeName>
</protein>
<feature type="active site" description="Nucleophile" evidence="9">
    <location>
        <position position="332"/>
    </location>
</feature>
<dbReference type="Pfam" id="PF00128">
    <property type="entry name" value="Alpha-amylase"/>
    <property type="match status" value="1"/>
</dbReference>
<dbReference type="InterPro" id="IPR006048">
    <property type="entry name" value="A-amylase/branching_C"/>
</dbReference>
<evidence type="ECO:0000256" key="7">
    <source>
        <dbReference type="ARBA" id="ARBA00023056"/>
    </source>
</evidence>
<dbReference type="EC" id="2.4.1.18" evidence="9"/>
<dbReference type="InterPro" id="IPR017853">
    <property type="entry name" value="GH"/>
</dbReference>
<dbReference type="Gene3D" id="2.60.40.10">
    <property type="entry name" value="Immunoglobulins"/>
    <property type="match status" value="1"/>
</dbReference>
<dbReference type="PANTHER" id="PTHR43651">
    <property type="entry name" value="1,4-ALPHA-GLUCAN-BRANCHING ENZYME"/>
    <property type="match status" value="1"/>
</dbReference>
<reference evidence="12 13" key="1">
    <citation type="submission" date="2022-08" db="EMBL/GenBank/DDBJ databases">
        <title>Tractidigestivibacter montrealensis type strain KD21.</title>
        <authorList>
            <person name="Diop K."/>
            <person name="Richard C."/>
            <person name="Routy B."/>
        </authorList>
    </citation>
    <scope>NUCLEOTIDE SEQUENCE [LARGE SCALE GENOMIC DNA]</scope>
    <source>
        <strain evidence="12 13">KD21</strain>
    </source>
</reference>
<dbReference type="Gene3D" id="3.20.20.80">
    <property type="entry name" value="Glycosidases"/>
    <property type="match status" value="1"/>
</dbReference>
<dbReference type="InterPro" id="IPR044143">
    <property type="entry name" value="GlgB_N_E_set_prok"/>
</dbReference>
<dbReference type="Pfam" id="PF02806">
    <property type="entry name" value="Alpha-amylase_C"/>
    <property type="match status" value="1"/>
</dbReference>
<name>A0ABT1Z6J9_9ACTN</name>
<keyword evidence="7 9" id="KW-0320">Glycogen biosynthesis</keyword>
<dbReference type="InterPro" id="IPR006047">
    <property type="entry name" value="GH13_cat_dom"/>
</dbReference>
<feature type="active site" description="Proton donor" evidence="9">
    <location>
        <position position="386"/>
    </location>
</feature>
<evidence type="ECO:0000256" key="2">
    <source>
        <dbReference type="ARBA" id="ARBA00004964"/>
    </source>
</evidence>
<keyword evidence="13" id="KW-1185">Reference proteome</keyword>
<evidence type="ECO:0000256" key="5">
    <source>
        <dbReference type="ARBA" id="ARBA00022676"/>
    </source>
</evidence>
<dbReference type="NCBIfam" id="TIGR01515">
    <property type="entry name" value="branching_enzym"/>
    <property type="match status" value="1"/>
</dbReference>
<comment type="similarity">
    <text evidence="3 9">Belongs to the glycosyl hydrolase 13 family. GlgB subfamily.</text>
</comment>
<keyword evidence="8 9" id="KW-0119">Carbohydrate metabolism</keyword>
<evidence type="ECO:0000313" key="13">
    <source>
        <dbReference type="Proteomes" id="UP001204320"/>
    </source>
</evidence>
<dbReference type="InterPro" id="IPR013780">
    <property type="entry name" value="Glyco_hydro_b"/>
</dbReference>
<dbReference type="SMART" id="SM00642">
    <property type="entry name" value="Aamy"/>
    <property type="match status" value="1"/>
</dbReference>
<evidence type="ECO:0000259" key="11">
    <source>
        <dbReference type="SMART" id="SM00642"/>
    </source>
</evidence>
<dbReference type="Pfam" id="PF02922">
    <property type="entry name" value="CBM_48"/>
    <property type="match status" value="1"/>
</dbReference>
<keyword evidence="6 9" id="KW-0808">Transferase</keyword>
<evidence type="ECO:0000256" key="10">
    <source>
        <dbReference type="SAM" id="MobiDB-lite"/>
    </source>
</evidence>
<evidence type="ECO:0000256" key="3">
    <source>
        <dbReference type="ARBA" id="ARBA00009000"/>
    </source>
</evidence>
<dbReference type="NCBIfam" id="NF003811">
    <property type="entry name" value="PRK05402.1"/>
    <property type="match status" value="1"/>
</dbReference>
<dbReference type="InterPro" id="IPR006407">
    <property type="entry name" value="GlgB"/>
</dbReference>
<dbReference type="Gene3D" id="2.60.40.1180">
    <property type="entry name" value="Golgi alpha-mannosidase II"/>
    <property type="match status" value="1"/>
</dbReference>
<dbReference type="SUPFAM" id="SSF51445">
    <property type="entry name" value="(Trans)glycosidases"/>
    <property type="match status" value="1"/>
</dbReference>
<dbReference type="CDD" id="cd02855">
    <property type="entry name" value="E_set_GBE_prok_N"/>
    <property type="match status" value="1"/>
</dbReference>
<dbReference type="PIRSF" id="PIRSF000463">
    <property type="entry name" value="GlgB"/>
    <property type="match status" value="1"/>
</dbReference>
<dbReference type="NCBIfam" id="NF008967">
    <property type="entry name" value="PRK12313.1"/>
    <property type="match status" value="1"/>
</dbReference>
<dbReference type="InterPro" id="IPR037439">
    <property type="entry name" value="Branching_enzy"/>
</dbReference>
<evidence type="ECO:0000256" key="6">
    <source>
        <dbReference type="ARBA" id="ARBA00022679"/>
    </source>
</evidence>
<dbReference type="InterPro" id="IPR004193">
    <property type="entry name" value="Glyco_hydro_13_N"/>
</dbReference>
<feature type="compositionally biased region" description="Basic and acidic residues" evidence="10">
    <location>
        <begin position="165"/>
        <end position="176"/>
    </location>
</feature>
<proteinExistence type="inferred from homology"/>
<comment type="caution">
    <text evidence="12">The sequence shown here is derived from an EMBL/GenBank/DDBJ whole genome shotgun (WGS) entry which is preliminary data.</text>
</comment>
<organism evidence="12 13">
    <name type="scientific">Tractidigestivibacter montrealensis</name>
    <dbReference type="NCBI Taxonomy" id="2972466"/>
    <lineage>
        <taxon>Bacteria</taxon>
        <taxon>Bacillati</taxon>
        <taxon>Actinomycetota</taxon>
        <taxon>Coriobacteriia</taxon>
        <taxon>Coriobacteriales</taxon>
        <taxon>Atopobiaceae</taxon>
        <taxon>Tractidigestivibacter</taxon>
    </lineage>
</organism>